<keyword evidence="3" id="KW-1185">Reference proteome</keyword>
<dbReference type="InParanoid" id="A0A409YC96"/>
<dbReference type="Proteomes" id="UP000284842">
    <property type="component" value="Unassembled WGS sequence"/>
</dbReference>
<protein>
    <submittedName>
        <fullName evidence="2">Uncharacterized protein</fullName>
    </submittedName>
</protein>
<feature type="compositionally biased region" description="Polar residues" evidence="1">
    <location>
        <begin position="36"/>
        <end position="50"/>
    </location>
</feature>
<gene>
    <name evidence="2" type="ORF">CVT24_005486</name>
</gene>
<organism evidence="2 3">
    <name type="scientific">Panaeolus cyanescens</name>
    <dbReference type="NCBI Taxonomy" id="181874"/>
    <lineage>
        <taxon>Eukaryota</taxon>
        <taxon>Fungi</taxon>
        <taxon>Dikarya</taxon>
        <taxon>Basidiomycota</taxon>
        <taxon>Agaricomycotina</taxon>
        <taxon>Agaricomycetes</taxon>
        <taxon>Agaricomycetidae</taxon>
        <taxon>Agaricales</taxon>
        <taxon>Agaricineae</taxon>
        <taxon>Galeropsidaceae</taxon>
        <taxon>Panaeolus</taxon>
    </lineage>
</organism>
<dbReference type="OrthoDB" id="3191896at2759"/>
<evidence type="ECO:0000313" key="3">
    <source>
        <dbReference type="Proteomes" id="UP000284842"/>
    </source>
</evidence>
<dbReference type="AlphaFoldDB" id="A0A409YC96"/>
<feature type="region of interest" description="Disordered" evidence="1">
    <location>
        <begin position="252"/>
        <end position="280"/>
    </location>
</feature>
<proteinExistence type="predicted"/>
<feature type="compositionally biased region" description="Basic and acidic residues" evidence="1">
    <location>
        <begin position="21"/>
        <end position="35"/>
    </location>
</feature>
<feature type="region of interest" description="Disordered" evidence="1">
    <location>
        <begin position="21"/>
        <end position="84"/>
    </location>
</feature>
<dbReference type="EMBL" id="NHTK01001301">
    <property type="protein sequence ID" value="PPR00625.1"/>
    <property type="molecule type" value="Genomic_DNA"/>
</dbReference>
<evidence type="ECO:0000256" key="1">
    <source>
        <dbReference type="SAM" id="MobiDB-lite"/>
    </source>
</evidence>
<sequence>MNLNPETEGCPEPLEKIFQKVEQESMRRAQEEQQRLDSSNASVNGVTNGDSKLDLRDTTPEDDEEPTALTNTLPRAKSRRRRGSVSISRIGILPIDCNDLVSSKPSLSPTSPSHLTMAVRSPFYQAQMMNSSTTSIASGASAHSQADAHTEDDTHVTQMRHIAGKPSLSEKLKTMPRRLSRAHSATLIPTVGSLGGGGSAVGAVGGMGGMGGLVIGVSVHEKREESQCEEGEEKDGITVSRRASVSASFREGVRRQASRSTLAGVGEEARGTDEEEEAAEVPVAARGGGGWLRKAKDLTLKFRRKAMDITTPSRAPSRMSGVNAA</sequence>
<evidence type="ECO:0000313" key="2">
    <source>
        <dbReference type="EMBL" id="PPR00625.1"/>
    </source>
</evidence>
<comment type="caution">
    <text evidence="2">The sequence shown here is derived from an EMBL/GenBank/DDBJ whole genome shotgun (WGS) entry which is preliminary data.</text>
</comment>
<name>A0A409YC96_9AGAR</name>
<dbReference type="STRING" id="181874.A0A409YC96"/>
<accession>A0A409YC96</accession>
<reference evidence="2 3" key="1">
    <citation type="journal article" date="2018" name="Evol. Lett.">
        <title>Horizontal gene cluster transfer increased hallucinogenic mushroom diversity.</title>
        <authorList>
            <person name="Reynolds H.T."/>
            <person name="Vijayakumar V."/>
            <person name="Gluck-Thaler E."/>
            <person name="Korotkin H.B."/>
            <person name="Matheny P.B."/>
            <person name="Slot J.C."/>
        </authorList>
    </citation>
    <scope>NUCLEOTIDE SEQUENCE [LARGE SCALE GENOMIC DNA]</scope>
    <source>
        <strain evidence="2 3">2629</strain>
    </source>
</reference>